<protein>
    <submittedName>
        <fullName evidence="2">Uncharacterized protein</fullName>
    </submittedName>
</protein>
<dbReference type="Proteomes" id="UP001240984">
    <property type="component" value="Unassembled WGS sequence"/>
</dbReference>
<organism evidence="2 3">
    <name type="scientific">Catenuloplanes nepalensis</name>
    <dbReference type="NCBI Taxonomy" id="587533"/>
    <lineage>
        <taxon>Bacteria</taxon>
        <taxon>Bacillati</taxon>
        <taxon>Actinomycetota</taxon>
        <taxon>Actinomycetes</taxon>
        <taxon>Micromonosporales</taxon>
        <taxon>Micromonosporaceae</taxon>
        <taxon>Catenuloplanes</taxon>
    </lineage>
</organism>
<evidence type="ECO:0000313" key="3">
    <source>
        <dbReference type="Proteomes" id="UP001240984"/>
    </source>
</evidence>
<sequence>MNEEVPGPLGTRHHSDVSRRPDGGNVMPNPGITLSH</sequence>
<gene>
    <name evidence="2" type="ORF">J2S43_007030</name>
</gene>
<evidence type="ECO:0000256" key="1">
    <source>
        <dbReference type="SAM" id="MobiDB-lite"/>
    </source>
</evidence>
<accession>A0ABT9N490</accession>
<comment type="caution">
    <text evidence="2">The sequence shown here is derived from an EMBL/GenBank/DDBJ whole genome shotgun (WGS) entry which is preliminary data.</text>
</comment>
<feature type="region of interest" description="Disordered" evidence="1">
    <location>
        <begin position="1"/>
        <end position="36"/>
    </location>
</feature>
<proteinExistence type="predicted"/>
<dbReference type="EMBL" id="JAUSRA010000001">
    <property type="protein sequence ID" value="MDP9798518.1"/>
    <property type="molecule type" value="Genomic_DNA"/>
</dbReference>
<evidence type="ECO:0000313" key="2">
    <source>
        <dbReference type="EMBL" id="MDP9798518.1"/>
    </source>
</evidence>
<keyword evidence="3" id="KW-1185">Reference proteome</keyword>
<feature type="compositionally biased region" description="Basic and acidic residues" evidence="1">
    <location>
        <begin position="13"/>
        <end position="22"/>
    </location>
</feature>
<reference evidence="2 3" key="1">
    <citation type="submission" date="2023-07" db="EMBL/GenBank/DDBJ databases">
        <title>Sequencing the genomes of 1000 actinobacteria strains.</title>
        <authorList>
            <person name="Klenk H.-P."/>
        </authorList>
    </citation>
    <scope>NUCLEOTIDE SEQUENCE [LARGE SCALE GENOMIC DNA]</scope>
    <source>
        <strain evidence="2 3">DSM 44710</strain>
    </source>
</reference>
<name>A0ABT9N490_9ACTN</name>